<accession>A0A2G8LPH3</accession>
<feature type="transmembrane region" description="Helical" evidence="1">
    <location>
        <begin position="353"/>
        <end position="374"/>
    </location>
</feature>
<keyword evidence="1" id="KW-0812">Transmembrane</keyword>
<organism evidence="6 7">
    <name type="scientific">Stichopus japonicus</name>
    <name type="common">Sea cucumber</name>
    <dbReference type="NCBI Taxonomy" id="307972"/>
    <lineage>
        <taxon>Eukaryota</taxon>
        <taxon>Metazoa</taxon>
        <taxon>Echinodermata</taxon>
        <taxon>Eleutherozoa</taxon>
        <taxon>Echinozoa</taxon>
        <taxon>Holothuroidea</taxon>
        <taxon>Aspidochirotacea</taxon>
        <taxon>Aspidochirotida</taxon>
        <taxon>Stichopodidae</taxon>
        <taxon>Apostichopus</taxon>
    </lineage>
</organism>
<feature type="signal peptide" evidence="2">
    <location>
        <begin position="1"/>
        <end position="24"/>
    </location>
</feature>
<sequence>MAMAFQKWFLPFCSILLGASVSFGHRLNVPRIMLPYYATTAINFTLEAAEGCYRWRSLNPEFVSVQPIGSKPGRECSTRAVVTAVSTHPSQKTTVVYAEEEGSGLSLRCDVIVAKIVFIDIVTTTRILYLGDSPEEFEVRALDDKGNTFSSLEGLEFEWALLSDDTAPTVIDAKSILKFVTFQDSKYSALSHIAKFEAKDKQGDRILIEGLRAGSAKVETRLKAEVFQDVKPSVVRLIVIDHLMLNPSQDIYILVYCQVQFYVEKLRQGKVTGNEMATTNSYLTSVSYAMFSNLCHGNACRTDYFKQIASRYSGNHNSVLRLPGQTCFLGFMLESIAVLVSYVCELVVSGPPWVMFLVFGDQLIFLVSMGWYLFSVYYSSVQDPLKLPEIC</sequence>
<dbReference type="EMBL" id="MRZV01000017">
    <property type="protein sequence ID" value="PIK62156.1"/>
    <property type="molecule type" value="Genomic_DNA"/>
</dbReference>
<proteinExistence type="predicted"/>
<keyword evidence="1" id="KW-1133">Transmembrane helix</keyword>
<dbReference type="Pfam" id="PF22967">
    <property type="entry name" value="Ig_NUP210_1st"/>
    <property type="match status" value="1"/>
</dbReference>
<evidence type="ECO:0000259" key="4">
    <source>
        <dbReference type="Pfam" id="PF22967"/>
    </source>
</evidence>
<dbReference type="InterPro" id="IPR045197">
    <property type="entry name" value="NUP210-like"/>
</dbReference>
<evidence type="ECO:0000256" key="2">
    <source>
        <dbReference type="SAM" id="SignalP"/>
    </source>
</evidence>
<dbReference type="InterPro" id="IPR055097">
    <property type="entry name" value="Ig_NUP210_2nd"/>
</dbReference>
<dbReference type="InterPro" id="IPR055096">
    <property type="entry name" value="Ig_NUP210_1st"/>
</dbReference>
<keyword evidence="1" id="KW-0472">Membrane</keyword>
<evidence type="ECO:0000259" key="5">
    <source>
        <dbReference type="Pfam" id="PF22969"/>
    </source>
</evidence>
<evidence type="ECO:0000256" key="1">
    <source>
        <dbReference type="SAM" id="Phobius"/>
    </source>
</evidence>
<evidence type="ECO:0000313" key="6">
    <source>
        <dbReference type="EMBL" id="PIK62156.1"/>
    </source>
</evidence>
<keyword evidence="2" id="KW-0732">Signal</keyword>
<dbReference type="OrthoDB" id="361283at2759"/>
<dbReference type="GO" id="GO:0005643">
    <property type="term" value="C:nuclear pore"/>
    <property type="evidence" value="ECO:0007669"/>
    <property type="project" value="TreeGrafter"/>
</dbReference>
<dbReference type="Pfam" id="PF22969">
    <property type="entry name" value="Ig_NUP210_2nd"/>
    <property type="match status" value="1"/>
</dbReference>
<dbReference type="PANTHER" id="PTHR23019:SF0">
    <property type="entry name" value="NUCLEAR PORE MEMBRANE GLYCOPROTEIN 210"/>
    <property type="match status" value="1"/>
</dbReference>
<dbReference type="STRING" id="307972.A0A2G8LPH3"/>
<reference evidence="6 7" key="1">
    <citation type="journal article" date="2017" name="PLoS Biol.">
        <title>The sea cucumber genome provides insights into morphological evolution and visceral regeneration.</title>
        <authorList>
            <person name="Zhang X."/>
            <person name="Sun L."/>
            <person name="Yuan J."/>
            <person name="Sun Y."/>
            <person name="Gao Y."/>
            <person name="Zhang L."/>
            <person name="Li S."/>
            <person name="Dai H."/>
            <person name="Hamel J.F."/>
            <person name="Liu C."/>
            <person name="Yu Y."/>
            <person name="Liu S."/>
            <person name="Lin W."/>
            <person name="Guo K."/>
            <person name="Jin S."/>
            <person name="Xu P."/>
            <person name="Storey K.B."/>
            <person name="Huan P."/>
            <person name="Zhang T."/>
            <person name="Zhou Y."/>
            <person name="Zhang J."/>
            <person name="Lin C."/>
            <person name="Li X."/>
            <person name="Xing L."/>
            <person name="Huo D."/>
            <person name="Sun M."/>
            <person name="Wang L."/>
            <person name="Mercier A."/>
            <person name="Li F."/>
            <person name="Yang H."/>
            <person name="Xiang J."/>
        </authorList>
    </citation>
    <scope>NUCLEOTIDE SEQUENCE [LARGE SCALE GENOMIC DNA]</scope>
    <source>
        <strain evidence="6">Shaxun</strain>
        <tissue evidence="6">Muscle</tissue>
    </source>
</reference>
<dbReference type="InterPro" id="IPR055098">
    <property type="entry name" value="Ig_NUP210_3rd"/>
</dbReference>
<protein>
    <submittedName>
        <fullName evidence="6">Putative nuclear pore membrane glycoprotein</fullName>
    </submittedName>
</protein>
<gene>
    <name evidence="6" type="ORF">BSL78_00878</name>
</gene>
<feature type="domain" description="NUP210 Ig-like" evidence="5">
    <location>
        <begin position="123"/>
        <end position="232"/>
    </location>
</feature>
<comment type="caution">
    <text evidence="6">The sequence shown here is derived from an EMBL/GenBank/DDBJ whole genome shotgun (WGS) entry which is preliminary data.</text>
</comment>
<dbReference type="AlphaFoldDB" id="A0A2G8LPH3"/>
<feature type="domain" description="NUP210 Ig-like" evidence="4">
    <location>
        <begin position="25"/>
        <end position="113"/>
    </location>
</feature>
<name>A0A2G8LPH3_STIJA</name>
<feature type="domain" description="NUP210 Ig-like" evidence="3">
    <location>
        <begin position="241"/>
        <end position="283"/>
    </location>
</feature>
<evidence type="ECO:0000259" key="3">
    <source>
        <dbReference type="Pfam" id="PF22963"/>
    </source>
</evidence>
<dbReference type="Proteomes" id="UP000230750">
    <property type="component" value="Unassembled WGS sequence"/>
</dbReference>
<keyword evidence="7" id="KW-1185">Reference proteome</keyword>
<feature type="transmembrane region" description="Helical" evidence="1">
    <location>
        <begin position="328"/>
        <end position="348"/>
    </location>
</feature>
<evidence type="ECO:0000313" key="7">
    <source>
        <dbReference type="Proteomes" id="UP000230750"/>
    </source>
</evidence>
<feature type="chain" id="PRO_5013883289" evidence="2">
    <location>
        <begin position="25"/>
        <end position="391"/>
    </location>
</feature>
<dbReference type="PANTHER" id="PTHR23019">
    <property type="entry name" value="NUCLEAR PORE MEMBRANE GLYCOPROTEIN GP210-RELATED"/>
    <property type="match status" value="1"/>
</dbReference>
<dbReference type="Pfam" id="PF22963">
    <property type="entry name" value="Ig_NUP210_3rd"/>
    <property type="match status" value="1"/>
</dbReference>